<comment type="caution">
    <text evidence="2">The sequence shown here is derived from an EMBL/GenBank/DDBJ whole genome shotgun (WGS) entry which is preliminary data.</text>
</comment>
<organism evidence="2 3">
    <name type="scientific">Pseudomarimonas salicorniae</name>
    <dbReference type="NCBI Taxonomy" id="2933270"/>
    <lineage>
        <taxon>Bacteria</taxon>
        <taxon>Pseudomonadati</taxon>
        <taxon>Pseudomonadota</taxon>
        <taxon>Gammaproteobacteria</taxon>
        <taxon>Lysobacterales</taxon>
        <taxon>Lysobacteraceae</taxon>
        <taxon>Pseudomarimonas</taxon>
    </lineage>
</organism>
<dbReference type="Proteomes" id="UP001431449">
    <property type="component" value="Unassembled WGS sequence"/>
</dbReference>
<dbReference type="EMBL" id="JALNMH010000013">
    <property type="protein sequence ID" value="MCK7595061.1"/>
    <property type="molecule type" value="Genomic_DNA"/>
</dbReference>
<proteinExistence type="predicted"/>
<protein>
    <submittedName>
        <fullName evidence="2">Uncharacterized protein</fullName>
    </submittedName>
</protein>
<evidence type="ECO:0000256" key="1">
    <source>
        <dbReference type="SAM" id="SignalP"/>
    </source>
</evidence>
<gene>
    <name evidence="2" type="ORF">M0G41_15430</name>
</gene>
<sequence>MRPIAQALLLLVAASPAAALEGIAYRGDARSLEGDTVLYTEHHVLRQEAGVPVERFVVYRCPDGNAFARKHVRYGEPPYAPQFDQQDARFGYQEGFSRGKIAGSIYVRRSSDAPREEDSISLGESLVVDAGFDEFVRAQWDRLQAGKAVPLRFVVPSRLAAYGFKVRKVGEEQLFGDSVSNFQLAVSGLLGWFADPIDVSYRNSDRRLTRFAGLSNIRRTPEENLSVRIEFPPSQEQALDEDTWKAAQETPIGACQLGG</sequence>
<reference evidence="2" key="1">
    <citation type="submission" date="2022-04" db="EMBL/GenBank/DDBJ databases">
        <title>Lysobacter sp. CAU 1642 isolated from sea sand.</title>
        <authorList>
            <person name="Kim W."/>
        </authorList>
    </citation>
    <scope>NUCLEOTIDE SEQUENCE</scope>
    <source>
        <strain evidence="2">CAU 1642</strain>
    </source>
</reference>
<evidence type="ECO:0000313" key="2">
    <source>
        <dbReference type="EMBL" id="MCK7595061.1"/>
    </source>
</evidence>
<name>A0ABT0GKJ3_9GAMM</name>
<feature type="chain" id="PRO_5046427701" evidence="1">
    <location>
        <begin position="20"/>
        <end position="259"/>
    </location>
</feature>
<evidence type="ECO:0000313" key="3">
    <source>
        <dbReference type="Proteomes" id="UP001431449"/>
    </source>
</evidence>
<feature type="signal peptide" evidence="1">
    <location>
        <begin position="1"/>
        <end position="19"/>
    </location>
</feature>
<keyword evidence="1" id="KW-0732">Signal</keyword>
<accession>A0ABT0GKJ3</accession>
<dbReference type="RefSeq" id="WP_248210808.1">
    <property type="nucleotide sequence ID" value="NZ_JALNMH010000013.1"/>
</dbReference>
<keyword evidence="3" id="KW-1185">Reference proteome</keyword>